<feature type="transmembrane region" description="Helical" evidence="6">
    <location>
        <begin position="545"/>
        <end position="567"/>
    </location>
</feature>
<evidence type="ECO:0000256" key="1">
    <source>
        <dbReference type="ARBA" id="ARBA00004127"/>
    </source>
</evidence>
<feature type="domain" description="NADH:quinone oxidoreductase/Mrp antiporter transmembrane" evidence="7">
    <location>
        <begin position="178"/>
        <end position="441"/>
    </location>
</feature>
<feature type="transmembrane region" description="Helical" evidence="6">
    <location>
        <begin position="311"/>
        <end position="332"/>
    </location>
</feature>
<dbReference type="Proteomes" id="UP001157911">
    <property type="component" value="Unassembled WGS sequence"/>
</dbReference>
<dbReference type="EMBL" id="FXUB01000001">
    <property type="protein sequence ID" value="SMP03207.1"/>
    <property type="molecule type" value="Genomic_DNA"/>
</dbReference>
<feature type="transmembrane region" description="Helical" evidence="6">
    <location>
        <begin position="122"/>
        <end position="142"/>
    </location>
</feature>
<proteinExistence type="predicted"/>
<dbReference type="RefSeq" id="WP_283399618.1">
    <property type="nucleotide sequence ID" value="NZ_FXUB01000001.1"/>
</dbReference>
<feature type="transmembrane region" description="Helical" evidence="6">
    <location>
        <begin position="602"/>
        <end position="621"/>
    </location>
</feature>
<feature type="transmembrane region" description="Helical" evidence="6">
    <location>
        <begin position="489"/>
        <end position="510"/>
    </location>
</feature>
<feature type="transmembrane region" description="Helical" evidence="6">
    <location>
        <begin position="88"/>
        <end position="110"/>
    </location>
</feature>
<keyword evidence="10" id="KW-1185">Reference proteome</keyword>
<dbReference type="Pfam" id="PF00361">
    <property type="entry name" value="Proton_antipo_M"/>
    <property type="match status" value="1"/>
</dbReference>
<dbReference type="PANTHER" id="PTHR43373:SF1">
    <property type="entry name" value="NA(+)_H(+) ANTIPORTER SUBUNIT A"/>
    <property type="match status" value="1"/>
</dbReference>
<dbReference type="InterPro" id="IPR001516">
    <property type="entry name" value="Proton_antipo_N"/>
</dbReference>
<comment type="caution">
    <text evidence="9">The sequence shown here is derived from an EMBL/GenBank/DDBJ whole genome shotgun (WGS) entry which is preliminary data.</text>
</comment>
<feature type="domain" description="NADH-Ubiquinone oxidoreductase (complex I) chain 5 N-terminal" evidence="8">
    <location>
        <begin position="117"/>
        <end position="149"/>
    </location>
</feature>
<feature type="transmembrane region" description="Helical" evidence="6">
    <location>
        <begin position="240"/>
        <end position="261"/>
    </location>
</feature>
<feature type="transmembrane region" description="Helical" evidence="6">
    <location>
        <begin position="339"/>
        <end position="357"/>
    </location>
</feature>
<comment type="subcellular location">
    <subcellularLocation>
        <location evidence="1">Endomembrane system</location>
        <topology evidence="1">Multi-pass membrane protein</topology>
    </subcellularLocation>
    <subcellularLocation>
        <location evidence="5">Membrane</location>
        <topology evidence="5">Multi-pass membrane protein</topology>
    </subcellularLocation>
</comment>
<evidence type="ECO:0000259" key="8">
    <source>
        <dbReference type="Pfam" id="PF00662"/>
    </source>
</evidence>
<dbReference type="Pfam" id="PF00662">
    <property type="entry name" value="Proton_antipo_N"/>
    <property type="match status" value="1"/>
</dbReference>
<evidence type="ECO:0000256" key="6">
    <source>
        <dbReference type="SAM" id="Phobius"/>
    </source>
</evidence>
<feature type="transmembrane region" description="Helical" evidence="6">
    <location>
        <begin position="32"/>
        <end position="51"/>
    </location>
</feature>
<protein>
    <submittedName>
        <fullName evidence="9">Ech hydrogenase subunit A</fullName>
    </submittedName>
</protein>
<evidence type="ECO:0000313" key="9">
    <source>
        <dbReference type="EMBL" id="SMP03207.1"/>
    </source>
</evidence>
<feature type="transmembrane region" description="Helical" evidence="6">
    <location>
        <begin position="447"/>
        <end position="468"/>
    </location>
</feature>
<evidence type="ECO:0000256" key="5">
    <source>
        <dbReference type="RuleBase" id="RU000320"/>
    </source>
</evidence>
<keyword evidence="4 6" id="KW-0472">Membrane</keyword>
<feature type="transmembrane region" description="Helical" evidence="6">
    <location>
        <begin position="6"/>
        <end position="25"/>
    </location>
</feature>
<gene>
    <name evidence="9" type="ORF">SAMN06265339_0105</name>
</gene>
<accession>A0ABY1N8B3</accession>
<keyword evidence="2 5" id="KW-0812">Transmembrane</keyword>
<evidence type="ECO:0000259" key="7">
    <source>
        <dbReference type="Pfam" id="PF00361"/>
    </source>
</evidence>
<feature type="transmembrane region" description="Helical" evidence="6">
    <location>
        <begin position="154"/>
        <end position="172"/>
    </location>
</feature>
<feature type="transmembrane region" description="Helical" evidence="6">
    <location>
        <begin position="178"/>
        <end position="198"/>
    </location>
</feature>
<dbReference type="PRINTS" id="PR01434">
    <property type="entry name" value="NADHDHGNASE5"/>
</dbReference>
<feature type="transmembrane region" description="Helical" evidence="6">
    <location>
        <begin position="363"/>
        <end position="386"/>
    </location>
</feature>
<name>A0ABY1N8B3_9BACT</name>
<sequence length="622" mass="69347">MGLLESVLGLIVLPWILALLVFLSPSHRLRQVLTFLSLPALTYMAFVVWNSNVLPVFIETPHWLEYAVTVFDYLLLAYFLYQGIKFRSLLVSALAVAQIFLLTWALSILPPTSTPPIYVDRLTAFMYLIVATVGSIICIYATKYMEQEDVNRENRFVAILLWFLGVMSFAVSVNNIEWFFALFETTTLASYILIRFRWDEVSIKNAIQALWMNQVGGIAILLGILFAVKEYGVYTFTDIIKLHPTAVSMIPLGFLAISALVKGAQMPFHRWLLGAMVAPTPVSAILHSATMVKIAPYLILRLSPVIKGTLLAKLLIVTTGFVFVAAGLLALTQNNFKRILAYSTISLLGLMMLTASMGSSIAVLASLLLILFHAVVKALLFLEAGIMEKLFKAKYIEEMRRLVEKAPITVVYISIGFMSMTLVPYGIFVAKWLTLEEASNFLSHGAFIASIIFITIGGVILTLLYFKVIGVLTRKRGEFLRFQLEKLPFLYMFTTSLYVIFTVVASIFVAKLSANFINYAVRDITGTLAKIHASGLTLYTPLSEIYGWQIVGAFILLLLVPIIAYFVHFKGTDRVYEYTCGENIELTLGTYSFFCISNLEPFIETAAVALFIMTLVLGGGLV</sequence>
<feature type="transmembrane region" description="Helical" evidence="6">
    <location>
        <begin position="406"/>
        <end position="427"/>
    </location>
</feature>
<evidence type="ECO:0000256" key="2">
    <source>
        <dbReference type="ARBA" id="ARBA00022692"/>
    </source>
</evidence>
<feature type="transmembrane region" description="Helical" evidence="6">
    <location>
        <begin position="210"/>
        <end position="228"/>
    </location>
</feature>
<feature type="transmembrane region" description="Helical" evidence="6">
    <location>
        <begin position="63"/>
        <end position="81"/>
    </location>
</feature>
<feature type="transmembrane region" description="Helical" evidence="6">
    <location>
        <begin position="273"/>
        <end position="299"/>
    </location>
</feature>
<evidence type="ECO:0000256" key="4">
    <source>
        <dbReference type="ARBA" id="ARBA00023136"/>
    </source>
</evidence>
<dbReference type="PANTHER" id="PTHR43373">
    <property type="entry name" value="NA(+)/H(+) ANTIPORTER SUBUNIT"/>
    <property type="match status" value="1"/>
</dbReference>
<evidence type="ECO:0000256" key="3">
    <source>
        <dbReference type="ARBA" id="ARBA00022989"/>
    </source>
</evidence>
<dbReference type="InterPro" id="IPR001750">
    <property type="entry name" value="ND/Mrp_TM"/>
</dbReference>
<keyword evidence="3 6" id="KW-1133">Transmembrane helix</keyword>
<reference evidence="9 10" key="1">
    <citation type="submission" date="2017-05" db="EMBL/GenBank/DDBJ databases">
        <authorList>
            <person name="Varghese N."/>
            <person name="Submissions S."/>
        </authorList>
    </citation>
    <scope>NUCLEOTIDE SEQUENCE [LARGE SCALE GENOMIC DNA]</scope>
    <source>
        <strain evidence="9 10">DSM 15522</strain>
    </source>
</reference>
<evidence type="ECO:0000313" key="10">
    <source>
        <dbReference type="Proteomes" id="UP001157911"/>
    </source>
</evidence>
<dbReference type="InterPro" id="IPR050616">
    <property type="entry name" value="CPA3_Na-H_Antiporter_A"/>
</dbReference>
<organism evidence="9 10">
    <name type="scientific">Desulfurobacterium pacificum</name>
    <dbReference type="NCBI Taxonomy" id="240166"/>
    <lineage>
        <taxon>Bacteria</taxon>
        <taxon>Pseudomonadati</taxon>
        <taxon>Aquificota</taxon>
        <taxon>Aquificia</taxon>
        <taxon>Desulfurobacteriales</taxon>
        <taxon>Desulfurobacteriaceae</taxon>
        <taxon>Desulfurobacterium</taxon>
    </lineage>
</organism>